<keyword evidence="2" id="KW-1185">Reference proteome</keyword>
<evidence type="ECO:0000313" key="1">
    <source>
        <dbReference type="EMBL" id="KER25852.1"/>
    </source>
</evidence>
<dbReference type="GeneID" id="20320946"/>
<dbReference type="CTD" id="20320946"/>
<dbReference type="EMBL" id="KL596764">
    <property type="protein sequence ID" value="KER25852.1"/>
    <property type="molecule type" value="Genomic_DNA"/>
</dbReference>
<name>A0A074ZJA0_OPIVI</name>
<accession>A0A074ZJA0</accession>
<reference evidence="1 2" key="1">
    <citation type="submission" date="2013-11" db="EMBL/GenBank/DDBJ databases">
        <title>Opisthorchis viverrini - life in the bile duct.</title>
        <authorList>
            <person name="Young N.D."/>
            <person name="Nagarajan N."/>
            <person name="Lin S.J."/>
            <person name="Korhonen P.K."/>
            <person name="Jex A.R."/>
            <person name="Hall R.S."/>
            <person name="Safavi-Hemami H."/>
            <person name="Kaewkong W."/>
            <person name="Bertrand D."/>
            <person name="Gao S."/>
            <person name="Seet Q."/>
            <person name="Wongkham S."/>
            <person name="Teh B.T."/>
            <person name="Wongkham C."/>
            <person name="Intapan P.M."/>
            <person name="Maleewong W."/>
            <person name="Yang X."/>
            <person name="Hu M."/>
            <person name="Wang Z."/>
            <person name="Hofmann A."/>
            <person name="Sternberg P.W."/>
            <person name="Tan P."/>
            <person name="Wang J."/>
            <person name="Gasser R.B."/>
        </authorList>
    </citation>
    <scope>NUCLEOTIDE SEQUENCE [LARGE SCALE GENOMIC DNA]</scope>
</reference>
<organism evidence="1 2">
    <name type="scientific">Opisthorchis viverrini</name>
    <name type="common">Southeast Asian liver fluke</name>
    <dbReference type="NCBI Taxonomy" id="6198"/>
    <lineage>
        <taxon>Eukaryota</taxon>
        <taxon>Metazoa</taxon>
        <taxon>Spiralia</taxon>
        <taxon>Lophotrochozoa</taxon>
        <taxon>Platyhelminthes</taxon>
        <taxon>Trematoda</taxon>
        <taxon>Digenea</taxon>
        <taxon>Opisthorchiida</taxon>
        <taxon>Opisthorchiata</taxon>
        <taxon>Opisthorchiidae</taxon>
        <taxon>Opisthorchis</taxon>
    </lineage>
</organism>
<dbReference type="OrthoDB" id="10375521at2759"/>
<dbReference type="Proteomes" id="UP000054324">
    <property type="component" value="Unassembled WGS sequence"/>
</dbReference>
<sequence length="294" mass="33247">MNDLLQVEQGGNAMVDNVQVIPFYFYFKAASAEADQLIKLVNKILELVSGLPGGIEALLETTHKVAENFDSPPPVSPFLGLIRYAQSPSFRQPYVLLEPKSRNKLICVSICFFTRDPTESLVYDILQLNVLHTGRPMFQLVRYSRHRMYSQQCENSVDAYPLEVANFKAELKTTPEMASLLNAEERPNKNLESQLRSDIKTLMKGEFTDARVYKSATVDYLVSEGEKLSVAFHVNFDGYRVDTSKLDEWKDDPIDSTLLTRVTTQGRYPTHKRITCSNLKSVKLDILVPRAATG</sequence>
<protein>
    <submittedName>
        <fullName evidence="1">Uncharacterized protein</fullName>
    </submittedName>
</protein>
<proteinExistence type="predicted"/>
<gene>
    <name evidence="1" type="ORF">T265_06767</name>
</gene>
<dbReference type="KEGG" id="ovi:T265_06767"/>
<evidence type="ECO:0000313" key="2">
    <source>
        <dbReference type="Proteomes" id="UP000054324"/>
    </source>
</evidence>
<dbReference type="AlphaFoldDB" id="A0A074ZJA0"/>
<dbReference type="RefSeq" id="XP_009170384.1">
    <property type="nucleotide sequence ID" value="XM_009172120.1"/>
</dbReference>